<comment type="caution">
    <text evidence="8">The sequence shown here is derived from an EMBL/GenBank/DDBJ whole genome shotgun (WGS) entry which is preliminary data.</text>
</comment>
<dbReference type="GO" id="GO:0003735">
    <property type="term" value="F:structural constituent of ribosome"/>
    <property type="evidence" value="ECO:0007669"/>
    <property type="project" value="InterPro"/>
</dbReference>
<evidence type="ECO:0000256" key="1">
    <source>
        <dbReference type="ARBA" id="ARBA00007320"/>
    </source>
</evidence>
<comment type="similarity">
    <text evidence="1 4 5">Belongs to the universal ribosomal protein uL15 family.</text>
</comment>
<proteinExistence type="inferred from homology"/>
<dbReference type="InterPro" id="IPR001196">
    <property type="entry name" value="Ribosomal_uL15_CS"/>
</dbReference>
<dbReference type="NCBIfam" id="TIGR01071">
    <property type="entry name" value="rplO_bact"/>
    <property type="match status" value="1"/>
</dbReference>
<dbReference type="PANTHER" id="PTHR12934:SF11">
    <property type="entry name" value="LARGE RIBOSOMAL SUBUNIT PROTEIN UL15M"/>
    <property type="match status" value="1"/>
</dbReference>
<organism evidence="8 9">
    <name type="scientific">candidate division WWE3 bacterium RBG_16_37_10</name>
    <dbReference type="NCBI Taxonomy" id="1802610"/>
    <lineage>
        <taxon>Bacteria</taxon>
        <taxon>Katanobacteria</taxon>
    </lineage>
</organism>
<evidence type="ECO:0000313" key="9">
    <source>
        <dbReference type="Proteomes" id="UP000177371"/>
    </source>
</evidence>
<dbReference type="SUPFAM" id="SSF52080">
    <property type="entry name" value="Ribosomal proteins L15p and L18e"/>
    <property type="match status" value="1"/>
</dbReference>
<feature type="domain" description="Large ribosomal subunit protein uL15/eL18" evidence="7">
    <location>
        <begin position="79"/>
        <end position="145"/>
    </location>
</feature>
<keyword evidence="2 4" id="KW-0689">Ribosomal protein</keyword>
<dbReference type="GO" id="GO:0022625">
    <property type="term" value="C:cytosolic large ribosomal subunit"/>
    <property type="evidence" value="ECO:0007669"/>
    <property type="project" value="TreeGrafter"/>
</dbReference>
<accession>A0A1F4UYI4</accession>
<feature type="region of interest" description="Disordered" evidence="6">
    <location>
        <begin position="1"/>
        <end position="52"/>
    </location>
</feature>
<evidence type="ECO:0000256" key="6">
    <source>
        <dbReference type="SAM" id="MobiDB-lite"/>
    </source>
</evidence>
<dbReference type="STRING" id="1802610.A2W32_03215"/>
<gene>
    <name evidence="4" type="primary">rplO</name>
    <name evidence="8" type="ORF">A2W32_03215</name>
</gene>
<dbReference type="HAMAP" id="MF_01341">
    <property type="entry name" value="Ribosomal_uL15"/>
    <property type="match status" value="1"/>
</dbReference>
<evidence type="ECO:0000313" key="8">
    <source>
        <dbReference type="EMBL" id="OGC50014.1"/>
    </source>
</evidence>
<dbReference type="InterPro" id="IPR021131">
    <property type="entry name" value="Ribosomal_uL15/eL18"/>
</dbReference>
<feature type="compositionally biased region" description="Basic residues" evidence="6">
    <location>
        <begin position="10"/>
        <end position="21"/>
    </location>
</feature>
<dbReference type="GO" id="GO:0019843">
    <property type="term" value="F:rRNA binding"/>
    <property type="evidence" value="ECO:0007669"/>
    <property type="project" value="UniProtKB-UniRule"/>
</dbReference>
<protein>
    <recommendedName>
        <fullName evidence="4">Large ribosomal subunit protein uL15</fullName>
    </recommendedName>
</protein>
<keyword evidence="4" id="KW-0694">RNA-binding</keyword>
<evidence type="ECO:0000256" key="5">
    <source>
        <dbReference type="RuleBase" id="RU003888"/>
    </source>
</evidence>
<sequence>MNLNGLRKISGNKKPAKRIGRGRGSGKGMHTVGRGNKGQKSRQGFNLPRGFEGGQVPLYKRLPTMGGFRNPSSKDIIAVNISRLNVFKSGSEITPQNLLERGIIKRLPKRGVKLLGDGKLTKKLTLKGFLVSNSASEKIQKAGAELINA</sequence>
<dbReference type="InterPro" id="IPR036227">
    <property type="entry name" value="Ribosomal_uL15/eL18_sf"/>
</dbReference>
<comment type="function">
    <text evidence="4">Binds to the 23S rRNA.</text>
</comment>
<dbReference type="PANTHER" id="PTHR12934">
    <property type="entry name" value="50S RIBOSOMAL PROTEIN L15"/>
    <property type="match status" value="1"/>
</dbReference>
<dbReference type="PROSITE" id="PS00475">
    <property type="entry name" value="RIBOSOMAL_L15"/>
    <property type="match status" value="1"/>
</dbReference>
<dbReference type="AlphaFoldDB" id="A0A1F4UYI4"/>
<evidence type="ECO:0000259" key="7">
    <source>
        <dbReference type="Pfam" id="PF00828"/>
    </source>
</evidence>
<reference evidence="8 9" key="1">
    <citation type="journal article" date="2016" name="Nat. Commun.">
        <title>Thousands of microbial genomes shed light on interconnected biogeochemical processes in an aquifer system.</title>
        <authorList>
            <person name="Anantharaman K."/>
            <person name="Brown C.T."/>
            <person name="Hug L.A."/>
            <person name="Sharon I."/>
            <person name="Castelle C.J."/>
            <person name="Probst A.J."/>
            <person name="Thomas B.C."/>
            <person name="Singh A."/>
            <person name="Wilkins M.J."/>
            <person name="Karaoz U."/>
            <person name="Brodie E.L."/>
            <person name="Williams K.H."/>
            <person name="Hubbard S.S."/>
            <person name="Banfield J.F."/>
        </authorList>
    </citation>
    <scope>NUCLEOTIDE SEQUENCE [LARGE SCALE GENOMIC DNA]</scope>
</reference>
<dbReference type="InterPro" id="IPR005749">
    <property type="entry name" value="Ribosomal_uL15_bac-type"/>
</dbReference>
<evidence type="ECO:0000256" key="3">
    <source>
        <dbReference type="ARBA" id="ARBA00023274"/>
    </source>
</evidence>
<name>A0A1F4UYI4_UNCKA</name>
<dbReference type="GO" id="GO:0006412">
    <property type="term" value="P:translation"/>
    <property type="evidence" value="ECO:0007669"/>
    <property type="project" value="UniProtKB-UniRule"/>
</dbReference>
<keyword evidence="3 4" id="KW-0687">Ribonucleoprotein</keyword>
<evidence type="ECO:0000256" key="4">
    <source>
        <dbReference type="HAMAP-Rule" id="MF_01341"/>
    </source>
</evidence>
<keyword evidence="4" id="KW-0699">rRNA-binding</keyword>
<dbReference type="Gene3D" id="3.100.10.10">
    <property type="match status" value="1"/>
</dbReference>
<dbReference type="InterPro" id="IPR030878">
    <property type="entry name" value="Ribosomal_uL15"/>
</dbReference>
<evidence type="ECO:0000256" key="2">
    <source>
        <dbReference type="ARBA" id="ARBA00022980"/>
    </source>
</evidence>
<dbReference type="Pfam" id="PF00828">
    <property type="entry name" value="Ribosomal_L27A"/>
    <property type="match status" value="1"/>
</dbReference>
<dbReference type="EMBL" id="MEUT01000041">
    <property type="protein sequence ID" value="OGC50014.1"/>
    <property type="molecule type" value="Genomic_DNA"/>
</dbReference>
<comment type="subunit">
    <text evidence="4">Part of the 50S ribosomal subunit.</text>
</comment>
<dbReference type="Proteomes" id="UP000177371">
    <property type="component" value="Unassembled WGS sequence"/>
</dbReference>